<sequence>MKFIKKSLKYQKLQLQYLIGHSQVALEQENRLFWALCEFIRMFQTIALVLLYQQIIRMLSTDQKFDEPSYTQDKMELISRISMPTILILQYLSLEQIIYFQLIFLALLFLMLLINVIAVRLEYIHFKEIKFQNKKQFCKTDGNKSLNLLNSTYNDNDFIEHFLLKQLMITDNGSLIEMYLYRTSLLTNYFTHILFLPQIYWIAIIFYRIFNSSNYQVVLFALNFTLNLIQLLFLIILEALSLYMQQSYRLKDTNYLRLRVTTSFKIGQILRIVPTVLYFSVLYLMDHETIYDNLLFQQIISCFVLLNLLFDLQDQSQNIPFVQPYKIYVFHFAFSLTFGITFTKLLQFSITDIITLTLMSIPCTCKMLNQLTDYNFKNIVMKTLHAENMPLKQKILKRSSQTITKSMAINDEAHQIERLIWLQKLEQINTVRLTNYKYFLQFVRLYELLDIQKQQAYSPNNVFNANQSKFLMQCIILVKTHIELCNNLYCFCRGFMGEKKQSLELNHDNKQMRIFSDYTCSNLFVSVDLIDRYIRYYIKLILNIQIYVTQPNLTYITQLISYIGKSEECYQTWLQIMEVKLQLQEQKKPFDGIVINLMTSYSKYLTLQRTQSHLTEIQIRKTIQYGDYRSTEHQRTHFFNKLMDCLQMKQNYLIKLSSNKLNYEEVQQLYIEQNKILDKLQGGLLQFYNQSQCRTSTLLLMLYYLEIRCDYFSFYQYKNSLRSKEIKFFEIPILSHQSQNVSYLKINLSRFSKYKCRGEILSRSDNSYNFFGYQNMDEFCNQIQTVHQLVPPLISKVHNTIMELFLMSSRPNVLRQERHLIAQKANQEIVFIEMFIDVCFTITATQFPVYCFMQELKPIGKFENVRGHIIVDDYEIIQGISSYAYQSLFLDSTQEICNQEISKFYSDFNENIQKLNLMMDSKTVREKKKSQVMNNQQIKRQKNNIKSVYNHYKLKLEDQLFVINSQDKFLIDLTLTLTYGIINTKISKFYIIEFNKVHQLELTDNSFNDHSIQLQDSIQQSSKKTDTLPNIQDNEKASNESSIRMQQYSFPQINEQCITESQNQIQQLNQVPFQERKRLTLIKTERKSKFFASKGNARISNSDNQINNEYYSNQDQDYHQASASSQKQQSEGSKYLFKGVQYYEFCNSSNEKILYIMHLINALIFAIIITFLLMYQLRYNSESDTMIPTFEILKAFTSTSYVDNIQLSLMSQSPNASKSDQFYQHLNSLLVENSMIFVDQQKNYLLTSQIQDVFKNSDTQELNQMKIDVLYLTLTTLYDQIDFVQNQDLIQIEEVPTFVNLMKEFPIHKTLYEEINLSFQQQVQDSINNFNDSQRSLILALVVLSFFISVVSLIAYYNYFKYLKKITRCSEQVSIDCIDREINFCANILNNKQKLNIYELKMDFSYHQENQTIHSSYRPLNNNTSLQKMKRYLNLKDVFTIKRTLNFLYPLFCLAFILIYLLFSYFDTLETMQTLIENIDVYNQSIKYLESFSVMCQSSIIYENGDYLLNKNYLTKQLLQEYYDYIDSSLTYLQESSKFNLKLLDFRSTQSNDLLKENICSILSVQIDISICEQVHQGLLQNGILESVQYYLVHYMNNYVSNYSNFIEYSTSEDAIAISFIIKGINSYVDQLKLDLENFINDNQSSRLDWFIFVISIAIVLQITLWLVQSWNLKQKLRSLKQFVFLLPRTSLYMNDSFLKTLNYVQRHQNDVWQ</sequence>
<dbReference type="HOGENOM" id="CLU_240492_0_0_1"/>
<dbReference type="OMA" id="CIDREIN"/>
<feature type="transmembrane region" description="Helical" evidence="2">
    <location>
        <begin position="1447"/>
        <end position="1466"/>
    </location>
</feature>
<dbReference type="Proteomes" id="UP000000600">
    <property type="component" value="Unassembled WGS sequence"/>
</dbReference>
<feature type="transmembrane region" description="Helical" evidence="2">
    <location>
        <begin position="32"/>
        <end position="56"/>
    </location>
</feature>
<proteinExistence type="predicted"/>
<keyword evidence="2" id="KW-1133">Transmembrane helix</keyword>
<evidence type="ECO:0000256" key="2">
    <source>
        <dbReference type="SAM" id="Phobius"/>
    </source>
</evidence>
<dbReference type="EMBL" id="CT868671">
    <property type="protein sequence ID" value="CAK93324.1"/>
    <property type="molecule type" value="Genomic_DNA"/>
</dbReference>
<keyword evidence="4" id="KW-1185">Reference proteome</keyword>
<feature type="transmembrane region" description="Helical" evidence="2">
    <location>
        <begin position="325"/>
        <end position="346"/>
    </location>
</feature>
<dbReference type="InParanoid" id="A0EDF7"/>
<feature type="transmembrane region" description="Helical" evidence="2">
    <location>
        <begin position="216"/>
        <end position="243"/>
    </location>
</feature>
<dbReference type="RefSeq" id="XP_001460721.1">
    <property type="nucleotide sequence ID" value="XM_001460684.1"/>
</dbReference>
<organism evidence="3 4">
    <name type="scientific">Paramecium tetraurelia</name>
    <dbReference type="NCBI Taxonomy" id="5888"/>
    <lineage>
        <taxon>Eukaryota</taxon>
        <taxon>Sar</taxon>
        <taxon>Alveolata</taxon>
        <taxon>Ciliophora</taxon>
        <taxon>Intramacronucleata</taxon>
        <taxon>Oligohymenophorea</taxon>
        <taxon>Peniculida</taxon>
        <taxon>Parameciidae</taxon>
        <taxon>Paramecium</taxon>
    </lineage>
</organism>
<gene>
    <name evidence="3" type="ORF">GSPATT00004193001</name>
</gene>
<feature type="transmembrane region" description="Helical" evidence="2">
    <location>
        <begin position="99"/>
        <end position="121"/>
    </location>
</feature>
<feature type="transmembrane region" description="Helical" evidence="2">
    <location>
        <begin position="189"/>
        <end position="210"/>
    </location>
</feature>
<feature type="transmembrane region" description="Helical" evidence="2">
    <location>
        <begin position="264"/>
        <end position="283"/>
    </location>
</feature>
<accession>A0EDF7</accession>
<keyword evidence="2" id="KW-0812">Transmembrane</keyword>
<reference evidence="3 4" key="1">
    <citation type="journal article" date="2006" name="Nature">
        <title>Global trends of whole-genome duplications revealed by the ciliate Paramecium tetraurelia.</title>
        <authorList>
            <consortium name="Genoscope"/>
            <person name="Aury J.-M."/>
            <person name="Jaillon O."/>
            <person name="Duret L."/>
            <person name="Noel B."/>
            <person name="Jubin C."/>
            <person name="Porcel B.M."/>
            <person name="Segurens B."/>
            <person name="Daubin V."/>
            <person name="Anthouard V."/>
            <person name="Aiach N."/>
            <person name="Arnaiz O."/>
            <person name="Billaut A."/>
            <person name="Beisson J."/>
            <person name="Blanc I."/>
            <person name="Bouhouche K."/>
            <person name="Camara F."/>
            <person name="Duharcourt S."/>
            <person name="Guigo R."/>
            <person name="Gogendeau D."/>
            <person name="Katinka M."/>
            <person name="Keller A.-M."/>
            <person name="Kissmehl R."/>
            <person name="Klotz C."/>
            <person name="Koll F."/>
            <person name="Le Moue A."/>
            <person name="Lepere C."/>
            <person name="Malinsky S."/>
            <person name="Nowacki M."/>
            <person name="Nowak J.K."/>
            <person name="Plattner H."/>
            <person name="Poulain J."/>
            <person name="Ruiz F."/>
            <person name="Serrano V."/>
            <person name="Zagulski M."/>
            <person name="Dessen P."/>
            <person name="Betermier M."/>
            <person name="Weissenbach J."/>
            <person name="Scarpelli C."/>
            <person name="Schachter V."/>
            <person name="Sperling L."/>
            <person name="Meyer E."/>
            <person name="Cohen J."/>
            <person name="Wincker P."/>
        </authorList>
    </citation>
    <scope>NUCLEOTIDE SEQUENCE [LARGE SCALE GENOMIC DNA]</scope>
    <source>
        <strain evidence="3 4">Stock d4-2</strain>
    </source>
</reference>
<evidence type="ECO:0000256" key="1">
    <source>
        <dbReference type="SAM" id="MobiDB-lite"/>
    </source>
</evidence>
<evidence type="ECO:0008006" key="5">
    <source>
        <dbReference type="Google" id="ProtNLM"/>
    </source>
</evidence>
<dbReference type="GeneID" id="5046506"/>
<protein>
    <recommendedName>
        <fullName evidence="5">Transmembrane protein</fullName>
    </recommendedName>
</protein>
<keyword evidence="2" id="KW-0472">Membrane</keyword>
<evidence type="ECO:0000313" key="3">
    <source>
        <dbReference type="EMBL" id="CAK93324.1"/>
    </source>
</evidence>
<dbReference type="OrthoDB" id="296893at2759"/>
<dbReference type="KEGG" id="ptm:GSPATT00004193001"/>
<evidence type="ECO:0000313" key="4">
    <source>
        <dbReference type="Proteomes" id="UP000000600"/>
    </source>
</evidence>
<feature type="region of interest" description="Disordered" evidence="1">
    <location>
        <begin position="1018"/>
        <end position="1041"/>
    </location>
</feature>
<name>A0EDF7_PARTE</name>
<feature type="transmembrane region" description="Helical" evidence="2">
    <location>
        <begin position="1153"/>
        <end position="1175"/>
    </location>
</feature>
<feature type="transmembrane region" description="Helical" evidence="2">
    <location>
        <begin position="295"/>
        <end position="313"/>
    </location>
</feature>
<feature type="transmembrane region" description="Helical" evidence="2">
    <location>
        <begin position="1650"/>
        <end position="1668"/>
    </location>
</feature>
<feature type="transmembrane region" description="Helical" evidence="2">
    <location>
        <begin position="1337"/>
        <end position="1357"/>
    </location>
</feature>